<dbReference type="Proteomes" id="UP000625930">
    <property type="component" value="Unassembled WGS sequence"/>
</dbReference>
<organism evidence="1 2">
    <name type="scientific">Stenotrophomonas maltophilia</name>
    <name type="common">Pseudomonas maltophilia</name>
    <name type="synonym">Xanthomonas maltophilia</name>
    <dbReference type="NCBI Taxonomy" id="40324"/>
    <lineage>
        <taxon>Bacteria</taxon>
        <taxon>Pseudomonadati</taxon>
        <taxon>Pseudomonadota</taxon>
        <taxon>Gammaproteobacteria</taxon>
        <taxon>Lysobacterales</taxon>
        <taxon>Lysobacteraceae</taxon>
        <taxon>Stenotrophomonas</taxon>
        <taxon>Stenotrophomonas maltophilia group</taxon>
    </lineage>
</organism>
<evidence type="ECO:0000313" key="2">
    <source>
        <dbReference type="Proteomes" id="UP000625930"/>
    </source>
</evidence>
<dbReference type="EMBL" id="JADUNP010000015">
    <property type="protein sequence ID" value="MBH1652450.1"/>
    <property type="molecule type" value="Genomic_DNA"/>
</dbReference>
<evidence type="ECO:0000313" key="1">
    <source>
        <dbReference type="EMBL" id="MBH1652450.1"/>
    </source>
</evidence>
<comment type="caution">
    <text evidence="1">The sequence shown here is derived from an EMBL/GenBank/DDBJ whole genome shotgun (WGS) entry which is preliminary data.</text>
</comment>
<proteinExistence type="predicted"/>
<dbReference type="AlphaFoldDB" id="A0A6B8J093"/>
<dbReference type="RefSeq" id="WP_154262044.1">
    <property type="nucleotide sequence ID" value="NZ_CP040438.1"/>
</dbReference>
<gene>
    <name evidence="1" type="ORF">I5U67_09735</name>
</gene>
<reference evidence="1" key="1">
    <citation type="submission" date="2020-11" db="EMBL/GenBank/DDBJ databases">
        <title>Enhanced detection system for hospital associated transmission using whole genome sequencing surveillance.</title>
        <authorList>
            <person name="Harrison L.H."/>
            <person name="Van Tyne D."/>
            <person name="Marsh J.W."/>
            <person name="Griffith M.P."/>
            <person name="Snyder D.J."/>
            <person name="Cooper V.S."/>
            <person name="Mustapha M."/>
        </authorList>
    </citation>
    <scope>NUCLEOTIDE SEQUENCE</scope>
    <source>
        <strain evidence="1">STEN00091</strain>
    </source>
</reference>
<protein>
    <submittedName>
        <fullName evidence="1">Uncharacterized protein</fullName>
    </submittedName>
</protein>
<name>A0A6B8J093_STEMA</name>
<accession>A0A6B8J093</accession>
<sequence>MDDSNLATTISQLLGRDPLPPDRAATLLESLAGRHGIDPRFVYWWAGKATSDQTIQYDSSDEGLSCLAELLAEVNGEICLVASDERALPWPIWTLQAGELIPLLGELPFFEYFVVLDDGATLLFDTHHNTLVVSRE</sequence>